<dbReference type="SUPFAM" id="SSF55729">
    <property type="entry name" value="Acyl-CoA N-acyltransferases (Nat)"/>
    <property type="match status" value="1"/>
</dbReference>
<dbReference type="AlphaFoldDB" id="A0A1L3MD11"/>
<dbReference type="Proteomes" id="UP000182938">
    <property type="component" value="Chromosome"/>
</dbReference>
<dbReference type="InterPro" id="IPR045057">
    <property type="entry name" value="Gcn5-rel_NAT"/>
</dbReference>
<dbReference type="InterPro" id="IPR031165">
    <property type="entry name" value="GNAT_YJDJ"/>
</dbReference>
<dbReference type="GO" id="GO:0016740">
    <property type="term" value="F:transferase activity"/>
    <property type="evidence" value="ECO:0007669"/>
    <property type="project" value="UniProtKB-KW"/>
</dbReference>
<reference evidence="2 3" key="1">
    <citation type="submission" date="2015-11" db="EMBL/GenBank/DDBJ databases">
        <authorList>
            <person name="Zhang Y."/>
            <person name="Guo Z."/>
        </authorList>
    </citation>
    <scope>NUCLEOTIDE SEQUENCE [LARGE SCALE GENOMIC DNA]</scope>
    <source>
        <strain evidence="2 3">YFY001</strain>
    </source>
</reference>
<evidence type="ECO:0000313" key="2">
    <source>
        <dbReference type="EMBL" id="APH00248.1"/>
    </source>
</evidence>
<dbReference type="KEGG" id="jte:ASJ30_00805"/>
<dbReference type="InterPro" id="IPR016181">
    <property type="entry name" value="Acyl_CoA_acyltransferase"/>
</dbReference>
<organism evidence="2 3">
    <name type="scientific">Janibacter indicus</name>
    <dbReference type="NCBI Taxonomy" id="857417"/>
    <lineage>
        <taxon>Bacteria</taxon>
        <taxon>Bacillati</taxon>
        <taxon>Actinomycetota</taxon>
        <taxon>Actinomycetes</taxon>
        <taxon>Micrococcales</taxon>
        <taxon>Intrasporangiaceae</taxon>
        <taxon>Janibacter</taxon>
    </lineage>
</organism>
<protein>
    <submittedName>
        <fullName evidence="2">GNAT family acetyltransferase</fullName>
    </submittedName>
</protein>
<dbReference type="Gene3D" id="3.40.630.30">
    <property type="match status" value="1"/>
</dbReference>
<proteinExistence type="predicted"/>
<dbReference type="EMBL" id="CP013290">
    <property type="protein sequence ID" value="APH00248.1"/>
    <property type="molecule type" value="Genomic_DNA"/>
</dbReference>
<keyword evidence="2" id="KW-0808">Transferase</keyword>
<dbReference type="PANTHER" id="PTHR31435">
    <property type="entry name" value="PROTEIN NATD1"/>
    <property type="match status" value="1"/>
</dbReference>
<name>A0A1L3MD11_9MICO</name>
<evidence type="ECO:0000259" key="1">
    <source>
        <dbReference type="PROSITE" id="PS51729"/>
    </source>
</evidence>
<gene>
    <name evidence="2" type="ORF">ASJ30_00805</name>
</gene>
<dbReference type="RefSeq" id="WP_072623429.1">
    <property type="nucleotide sequence ID" value="NZ_CP013290.1"/>
</dbReference>
<evidence type="ECO:0000313" key="3">
    <source>
        <dbReference type="Proteomes" id="UP000182938"/>
    </source>
</evidence>
<dbReference type="Pfam" id="PF14542">
    <property type="entry name" value="Acetyltransf_CG"/>
    <property type="match status" value="1"/>
</dbReference>
<keyword evidence="3" id="KW-1185">Reference proteome</keyword>
<sequence>MSASVSRETGPDRFEVSADGVVAGFAQFVDHDGRRVFFHTEVGEEFSGHGLAGIVVEEAVRASREEGLTVVPVCPYVAKWLTKHTDHGATVAQPTPDDLAAIPQ</sequence>
<accession>A0A1L3MD11</accession>
<dbReference type="PROSITE" id="PS51729">
    <property type="entry name" value="GNAT_YJDJ"/>
    <property type="match status" value="1"/>
</dbReference>
<feature type="domain" description="N-acetyltransferase" evidence="1">
    <location>
        <begin position="6"/>
        <end position="92"/>
    </location>
</feature>
<dbReference type="PANTHER" id="PTHR31435:SF10">
    <property type="entry name" value="BSR4717 PROTEIN"/>
    <property type="match status" value="1"/>
</dbReference>